<geneLocation type="plasmid" evidence="2">
    <name>pNSL1</name>
</geneLocation>
<dbReference type="AlphaFoldDB" id="A0A097SPW8"/>
<sequence>MLGYLSVMISYGAWAGVIGSFFADAFKPAIRYTGVAVGYGAGSVLASLAPIAATALTQGASWLPVALALTATAVISVIGAATLPQLARGSDSNRDNEAPTAT</sequence>
<dbReference type="EMBL" id="KJ605395">
    <property type="protein sequence ID" value="AIU93570.1"/>
    <property type="molecule type" value="Genomic_DNA"/>
</dbReference>
<evidence type="ECO:0000256" key="1">
    <source>
        <dbReference type="SAM" id="Phobius"/>
    </source>
</evidence>
<keyword evidence="1" id="KW-0472">Membrane</keyword>
<reference evidence="2" key="1">
    <citation type="submission" date="2014-03" db="EMBL/GenBank/DDBJ databases">
        <authorList>
            <person name="Zhang G."/>
            <person name="Zhu L."/>
            <person name="Fang P."/>
        </authorList>
    </citation>
    <scope>NUCLEOTIDE SEQUENCE</scope>
    <source>
        <strain evidence="2">NS1</strain>
        <plasmid evidence="2">pNSL1</plasmid>
    </source>
</reference>
<evidence type="ECO:0000313" key="2">
    <source>
        <dbReference type="EMBL" id="AIU93570.1"/>
    </source>
</evidence>
<feature type="transmembrane region" description="Helical" evidence="1">
    <location>
        <begin position="6"/>
        <end position="23"/>
    </location>
</feature>
<name>A0A097SPW8_9NOCA</name>
<proteinExistence type="predicted"/>
<gene>
    <name evidence="2" type="ORF">LRS1606.136</name>
</gene>
<feature type="transmembrane region" description="Helical" evidence="1">
    <location>
        <begin position="62"/>
        <end position="83"/>
    </location>
</feature>
<dbReference type="SUPFAM" id="SSF103473">
    <property type="entry name" value="MFS general substrate transporter"/>
    <property type="match status" value="1"/>
</dbReference>
<keyword evidence="1" id="KW-1133">Transmembrane helix</keyword>
<organism evidence="2">
    <name type="scientific">Rhodococcus sp. NS1</name>
    <dbReference type="NCBI Taxonomy" id="402236"/>
    <lineage>
        <taxon>Bacteria</taxon>
        <taxon>Bacillati</taxon>
        <taxon>Actinomycetota</taxon>
        <taxon>Actinomycetes</taxon>
        <taxon>Mycobacteriales</taxon>
        <taxon>Nocardiaceae</taxon>
        <taxon>Rhodococcus</taxon>
    </lineage>
</organism>
<accession>A0A097SPW8</accession>
<keyword evidence="1" id="KW-0812">Transmembrane</keyword>
<protein>
    <recommendedName>
        <fullName evidence="3">Major facilitator superfamily (MFS) profile domain-containing protein</fullName>
    </recommendedName>
</protein>
<evidence type="ECO:0008006" key="3">
    <source>
        <dbReference type="Google" id="ProtNLM"/>
    </source>
</evidence>
<dbReference type="InterPro" id="IPR036259">
    <property type="entry name" value="MFS_trans_sf"/>
</dbReference>
<keyword evidence="2" id="KW-0614">Plasmid</keyword>
<feature type="transmembrane region" description="Helical" evidence="1">
    <location>
        <begin position="35"/>
        <end position="56"/>
    </location>
</feature>